<feature type="transmembrane region" description="Helical" evidence="1">
    <location>
        <begin position="113"/>
        <end position="137"/>
    </location>
</feature>
<accession>A0A9P0NPQ1</accession>
<evidence type="ECO:0008006" key="4">
    <source>
        <dbReference type="Google" id="ProtNLM"/>
    </source>
</evidence>
<organism evidence="2 3">
    <name type="scientific">Aphis gossypii</name>
    <name type="common">Cotton aphid</name>
    <dbReference type="NCBI Taxonomy" id="80765"/>
    <lineage>
        <taxon>Eukaryota</taxon>
        <taxon>Metazoa</taxon>
        <taxon>Ecdysozoa</taxon>
        <taxon>Arthropoda</taxon>
        <taxon>Hexapoda</taxon>
        <taxon>Insecta</taxon>
        <taxon>Pterygota</taxon>
        <taxon>Neoptera</taxon>
        <taxon>Paraneoptera</taxon>
        <taxon>Hemiptera</taxon>
        <taxon>Sternorrhyncha</taxon>
        <taxon>Aphidomorpha</taxon>
        <taxon>Aphidoidea</taxon>
        <taxon>Aphididae</taxon>
        <taxon>Aphidini</taxon>
        <taxon>Aphis</taxon>
        <taxon>Aphis</taxon>
    </lineage>
</organism>
<keyword evidence="1" id="KW-1133">Transmembrane helix</keyword>
<keyword evidence="1" id="KW-0812">Transmembrane</keyword>
<feature type="transmembrane region" description="Helical" evidence="1">
    <location>
        <begin position="12"/>
        <end position="36"/>
    </location>
</feature>
<dbReference type="AlphaFoldDB" id="A0A9P0NPQ1"/>
<dbReference type="EMBL" id="OU899037">
    <property type="protein sequence ID" value="CAH1736570.1"/>
    <property type="molecule type" value="Genomic_DNA"/>
</dbReference>
<dbReference type="Pfam" id="PF10269">
    <property type="entry name" value="Tmemb_185A"/>
    <property type="match status" value="1"/>
</dbReference>
<sequence length="142" mass="16886">MYYYFFFSRMALTQRALTTWASMVIFLVLLTIQLQTKQRQSWYLIFMPIWLDDALTALFIICSCVHSNSCQAMTEMPVFCGSRRCIIFVICLMKIIAQLTLCYKLENQNPQFPIYYVFLPIWTLIVYLIIIVIPPLVRHYKD</sequence>
<feature type="transmembrane region" description="Helical" evidence="1">
    <location>
        <begin position="42"/>
        <end position="65"/>
    </location>
</feature>
<name>A0A9P0NPQ1_APHGO</name>
<reference evidence="2" key="1">
    <citation type="submission" date="2022-02" db="EMBL/GenBank/DDBJ databases">
        <authorList>
            <person name="King R."/>
        </authorList>
    </citation>
    <scope>NUCLEOTIDE SEQUENCE</scope>
</reference>
<keyword evidence="3" id="KW-1185">Reference proteome</keyword>
<evidence type="ECO:0000256" key="1">
    <source>
        <dbReference type="SAM" id="Phobius"/>
    </source>
</evidence>
<evidence type="ECO:0000313" key="2">
    <source>
        <dbReference type="EMBL" id="CAH1736570.1"/>
    </source>
</evidence>
<dbReference type="InterPro" id="IPR019396">
    <property type="entry name" value="TM_Fragile-X-F-assoc"/>
</dbReference>
<dbReference type="Proteomes" id="UP001154329">
    <property type="component" value="Chromosome 4"/>
</dbReference>
<keyword evidence="1" id="KW-0472">Membrane</keyword>
<proteinExistence type="predicted"/>
<protein>
    <recommendedName>
        <fullName evidence="4">Transmembrane protein 60</fullName>
    </recommendedName>
</protein>
<feature type="transmembrane region" description="Helical" evidence="1">
    <location>
        <begin position="85"/>
        <end position="101"/>
    </location>
</feature>
<evidence type="ECO:0000313" key="3">
    <source>
        <dbReference type="Proteomes" id="UP001154329"/>
    </source>
</evidence>
<gene>
    <name evidence="2" type="ORF">APHIGO_LOCUS10286</name>
</gene>
<reference evidence="2" key="2">
    <citation type="submission" date="2022-10" db="EMBL/GenBank/DDBJ databases">
        <authorList>
            <consortium name="ENA_rothamsted_submissions"/>
            <consortium name="culmorum"/>
            <person name="King R."/>
        </authorList>
    </citation>
    <scope>NUCLEOTIDE SEQUENCE</scope>
</reference>